<keyword evidence="2" id="KW-0472">Membrane</keyword>
<reference evidence="3 4" key="1">
    <citation type="submission" date="2018-05" db="EMBL/GenBank/DDBJ databases">
        <title>Streptomyces venezuelae.</title>
        <authorList>
            <person name="Kim W."/>
            <person name="Lee N."/>
            <person name="Cho B.-K."/>
        </authorList>
    </citation>
    <scope>NUCLEOTIDE SEQUENCE [LARGE SCALE GENOMIC DNA]</scope>
    <source>
        <strain evidence="3 4">ATCC 21782</strain>
    </source>
</reference>
<feature type="transmembrane region" description="Helical" evidence="2">
    <location>
        <begin position="31"/>
        <end position="50"/>
    </location>
</feature>
<name>A0A5P2D414_STRVZ</name>
<dbReference type="EMBL" id="CP029190">
    <property type="protein sequence ID" value="QES49902.1"/>
    <property type="molecule type" value="Genomic_DNA"/>
</dbReference>
<dbReference type="OrthoDB" id="4334501at2"/>
<evidence type="ECO:0000256" key="1">
    <source>
        <dbReference type="SAM" id="MobiDB-lite"/>
    </source>
</evidence>
<dbReference type="RefSeq" id="WP_150209471.1">
    <property type="nucleotide sequence ID" value="NZ_CP029190.1"/>
</dbReference>
<feature type="region of interest" description="Disordered" evidence="1">
    <location>
        <begin position="58"/>
        <end position="79"/>
    </location>
</feature>
<proteinExistence type="predicted"/>
<dbReference type="Proteomes" id="UP000325211">
    <property type="component" value="Chromosome"/>
</dbReference>
<keyword evidence="2" id="KW-0812">Transmembrane</keyword>
<accession>A0A5P2D414</accession>
<evidence type="ECO:0000313" key="3">
    <source>
        <dbReference type="EMBL" id="QES49902.1"/>
    </source>
</evidence>
<dbReference type="AlphaFoldDB" id="A0A5P2D414"/>
<organism evidence="3 4">
    <name type="scientific">Streptomyces venezuelae</name>
    <dbReference type="NCBI Taxonomy" id="54571"/>
    <lineage>
        <taxon>Bacteria</taxon>
        <taxon>Bacillati</taxon>
        <taxon>Actinomycetota</taxon>
        <taxon>Actinomycetes</taxon>
        <taxon>Kitasatosporales</taxon>
        <taxon>Streptomycetaceae</taxon>
        <taxon>Streptomyces</taxon>
    </lineage>
</organism>
<evidence type="ECO:0000313" key="4">
    <source>
        <dbReference type="Proteomes" id="UP000325211"/>
    </source>
</evidence>
<gene>
    <name evidence="3" type="ORF">DEJ50_20830</name>
</gene>
<keyword evidence="2" id="KW-1133">Transmembrane helix</keyword>
<sequence>MDRDRDRGDEPVFIRSKWGTNRYVYNPNNPVGRALIVIAVIVFIVFMVLIQTRSGPFAVPEDKGWQPQPPATEPWPQAS</sequence>
<protein>
    <submittedName>
        <fullName evidence="3">Uncharacterized protein</fullName>
    </submittedName>
</protein>
<evidence type="ECO:0000256" key="2">
    <source>
        <dbReference type="SAM" id="Phobius"/>
    </source>
</evidence>